<name>A0A2P8D878_9BACT</name>
<comment type="caution">
    <text evidence="1">The sequence shown here is derived from an EMBL/GenBank/DDBJ whole genome shotgun (WGS) entry which is preliminary data.</text>
</comment>
<sequence>MFSIDEKVLQLFSFLMATLGGPGYKGPAQGLTAAVKQEIAAAFEDRAFNAGRFANALQREDKSKHALQVIQETTTSSFVLALNADGTATVCRGWQYLGFNSGPEVNQSERIREQLGYRGFWHRNPDDGWVDIDLSLDDRVCDSIGEYSNLVPRHAAKWQLRCFPFLLKGMPGMEEPLLACRMVNGGPDFGEGEPHTVFDPATQQYWLLLGAENGIRIKTGTTGDGKDSLPGIQVTQADSLLSAEAWRYPF</sequence>
<reference evidence="1 2" key="1">
    <citation type="submission" date="2018-03" db="EMBL/GenBank/DDBJ databases">
        <title>Genomic Encyclopedia of Type Strains, Phase III (KMG-III): the genomes of soil and plant-associated and newly described type strains.</title>
        <authorList>
            <person name="Whitman W."/>
        </authorList>
    </citation>
    <scope>NUCLEOTIDE SEQUENCE [LARGE SCALE GENOMIC DNA]</scope>
    <source>
        <strain evidence="1 2">CGMCC 1.12700</strain>
    </source>
</reference>
<protein>
    <submittedName>
        <fullName evidence="1">Uncharacterized protein</fullName>
    </submittedName>
</protein>
<evidence type="ECO:0000313" key="2">
    <source>
        <dbReference type="Proteomes" id="UP000240572"/>
    </source>
</evidence>
<dbReference type="Proteomes" id="UP000240572">
    <property type="component" value="Unassembled WGS sequence"/>
</dbReference>
<dbReference type="EMBL" id="PYGD01000002">
    <property type="protein sequence ID" value="PSK93426.1"/>
    <property type="molecule type" value="Genomic_DNA"/>
</dbReference>
<proteinExistence type="predicted"/>
<accession>A0A2P8D878</accession>
<gene>
    <name evidence="1" type="ORF">B0I18_102396</name>
</gene>
<dbReference type="AlphaFoldDB" id="A0A2P8D878"/>
<organism evidence="1 2">
    <name type="scientific">Taibaiella chishuiensis</name>
    <dbReference type="NCBI Taxonomy" id="1434707"/>
    <lineage>
        <taxon>Bacteria</taxon>
        <taxon>Pseudomonadati</taxon>
        <taxon>Bacteroidota</taxon>
        <taxon>Chitinophagia</taxon>
        <taxon>Chitinophagales</taxon>
        <taxon>Chitinophagaceae</taxon>
        <taxon>Taibaiella</taxon>
    </lineage>
</organism>
<keyword evidence="2" id="KW-1185">Reference proteome</keyword>
<evidence type="ECO:0000313" key="1">
    <source>
        <dbReference type="EMBL" id="PSK93426.1"/>
    </source>
</evidence>
<dbReference type="RefSeq" id="WP_106522430.1">
    <property type="nucleotide sequence ID" value="NZ_PYGD01000002.1"/>
</dbReference>